<gene>
    <name evidence="1" type="ORF">L1987_85789</name>
</gene>
<sequence length="107" mass="12092">MTGRSFVNSPGIKQQNTLHAKSFVCRENLEIPKVGISKDTFQEVKLSRPQRRRRNRKLKKILETSESENNSSNNVSKNNKIGSSLKRDNQGGLSTIHGMWIVVALDI</sequence>
<dbReference type="Proteomes" id="UP001056120">
    <property type="component" value="Linkage Group LG29"/>
</dbReference>
<protein>
    <submittedName>
        <fullName evidence="1">Uncharacterized protein</fullName>
    </submittedName>
</protein>
<accession>A0ACB8XY88</accession>
<keyword evidence="2" id="KW-1185">Reference proteome</keyword>
<reference evidence="1 2" key="2">
    <citation type="journal article" date="2022" name="Mol. Ecol. Resour.">
        <title>The genomes of chicory, endive, great burdock and yacon provide insights into Asteraceae paleo-polyploidization history and plant inulin production.</title>
        <authorList>
            <person name="Fan W."/>
            <person name="Wang S."/>
            <person name="Wang H."/>
            <person name="Wang A."/>
            <person name="Jiang F."/>
            <person name="Liu H."/>
            <person name="Zhao H."/>
            <person name="Xu D."/>
            <person name="Zhang Y."/>
        </authorList>
    </citation>
    <scope>NUCLEOTIDE SEQUENCE [LARGE SCALE GENOMIC DNA]</scope>
    <source>
        <strain evidence="2">cv. Yunnan</strain>
        <tissue evidence="1">Leaves</tissue>
    </source>
</reference>
<evidence type="ECO:0000313" key="1">
    <source>
        <dbReference type="EMBL" id="KAI3676188.1"/>
    </source>
</evidence>
<organism evidence="1 2">
    <name type="scientific">Smallanthus sonchifolius</name>
    <dbReference type="NCBI Taxonomy" id="185202"/>
    <lineage>
        <taxon>Eukaryota</taxon>
        <taxon>Viridiplantae</taxon>
        <taxon>Streptophyta</taxon>
        <taxon>Embryophyta</taxon>
        <taxon>Tracheophyta</taxon>
        <taxon>Spermatophyta</taxon>
        <taxon>Magnoliopsida</taxon>
        <taxon>eudicotyledons</taxon>
        <taxon>Gunneridae</taxon>
        <taxon>Pentapetalae</taxon>
        <taxon>asterids</taxon>
        <taxon>campanulids</taxon>
        <taxon>Asterales</taxon>
        <taxon>Asteraceae</taxon>
        <taxon>Asteroideae</taxon>
        <taxon>Heliantheae alliance</taxon>
        <taxon>Millerieae</taxon>
        <taxon>Smallanthus</taxon>
    </lineage>
</organism>
<evidence type="ECO:0000313" key="2">
    <source>
        <dbReference type="Proteomes" id="UP001056120"/>
    </source>
</evidence>
<comment type="caution">
    <text evidence="1">The sequence shown here is derived from an EMBL/GenBank/DDBJ whole genome shotgun (WGS) entry which is preliminary data.</text>
</comment>
<reference evidence="2" key="1">
    <citation type="journal article" date="2022" name="Mol. Ecol. Resour.">
        <title>The genomes of chicory, endive, great burdock and yacon provide insights into Asteraceae palaeo-polyploidization history and plant inulin production.</title>
        <authorList>
            <person name="Fan W."/>
            <person name="Wang S."/>
            <person name="Wang H."/>
            <person name="Wang A."/>
            <person name="Jiang F."/>
            <person name="Liu H."/>
            <person name="Zhao H."/>
            <person name="Xu D."/>
            <person name="Zhang Y."/>
        </authorList>
    </citation>
    <scope>NUCLEOTIDE SEQUENCE [LARGE SCALE GENOMIC DNA]</scope>
    <source>
        <strain evidence="2">cv. Yunnan</strain>
    </source>
</reference>
<dbReference type="EMBL" id="CM042046">
    <property type="protein sequence ID" value="KAI3676188.1"/>
    <property type="molecule type" value="Genomic_DNA"/>
</dbReference>
<name>A0ACB8XY88_9ASTR</name>
<proteinExistence type="predicted"/>